<protein>
    <recommendedName>
        <fullName evidence="4">Major facilitator superfamily (MFS) profile domain-containing protein</fullName>
    </recommendedName>
</protein>
<evidence type="ECO:0000313" key="2">
    <source>
        <dbReference type="EMBL" id="QED91798.1"/>
    </source>
</evidence>
<dbReference type="KEGG" id="eex:EZJ17_03500"/>
<gene>
    <name evidence="2" type="ORF">EZJ17_03500</name>
</gene>
<evidence type="ECO:0000313" key="3">
    <source>
        <dbReference type="Proteomes" id="UP000326695"/>
    </source>
</evidence>
<feature type="transmembrane region" description="Helical" evidence="1">
    <location>
        <begin position="35"/>
        <end position="52"/>
    </location>
</feature>
<name>A0AAX1F6R8_9NEIS</name>
<organism evidence="2 3">
    <name type="scientific">Eikenella exigua</name>
    <dbReference type="NCBI Taxonomy" id="2528037"/>
    <lineage>
        <taxon>Bacteria</taxon>
        <taxon>Pseudomonadati</taxon>
        <taxon>Pseudomonadota</taxon>
        <taxon>Betaproteobacteria</taxon>
        <taxon>Neisseriales</taxon>
        <taxon>Neisseriaceae</taxon>
        <taxon>Eikenella</taxon>
    </lineage>
</organism>
<sequence length="126" mass="13541">MQLNFGIFVLQAVIMEIFASLSIVVGETCNRLKQVFVASIMLIAAVLCGIYADQALLLAIGVSLVVYFVGFNILGVSLLSIVSKVAPMDLRDIATCTTWRNPSACAIWRPLYGRAAKSALGRFAAV</sequence>
<proteinExistence type="predicted"/>
<evidence type="ECO:0008006" key="4">
    <source>
        <dbReference type="Google" id="ProtNLM"/>
    </source>
</evidence>
<dbReference type="AlphaFoldDB" id="A0AAX1F6R8"/>
<dbReference type="Proteomes" id="UP000326695">
    <property type="component" value="Chromosome"/>
</dbReference>
<dbReference type="RefSeq" id="WP_067439480.1">
    <property type="nucleotide sequence ID" value="NZ_CP038018.1"/>
</dbReference>
<keyword evidence="1" id="KW-0472">Membrane</keyword>
<accession>A0AAX1F6R8</accession>
<evidence type="ECO:0000256" key="1">
    <source>
        <dbReference type="SAM" id="Phobius"/>
    </source>
</evidence>
<keyword evidence="1" id="KW-1133">Transmembrane helix</keyword>
<keyword evidence="3" id="KW-1185">Reference proteome</keyword>
<feature type="transmembrane region" description="Helical" evidence="1">
    <location>
        <begin position="6"/>
        <end position="26"/>
    </location>
</feature>
<dbReference type="EMBL" id="CP038018">
    <property type="protein sequence ID" value="QED91798.1"/>
    <property type="molecule type" value="Genomic_DNA"/>
</dbReference>
<keyword evidence="1" id="KW-0812">Transmembrane</keyword>
<reference evidence="3" key="1">
    <citation type="journal article" date="2019" name="J. Anim. Genet.">
        <title>Description and whole genome sequencing of Eikenella exigua sp. nov., isolated from brain abscess and blood.</title>
        <authorList>
            <person name="Stormo K.A."/>
            <person name="Nygaard R.M."/>
            <person name="Bruvold T.S."/>
            <person name="Dimmen G."/>
            <person name="Lindemann P.C."/>
            <person name="Jordal S."/>
            <person name="Kommedal O."/>
        </authorList>
    </citation>
    <scope>NUCLEOTIDE SEQUENCE [LARGE SCALE GENOMIC DNA]</scope>
    <source>
        <strain evidence="3">PXX</strain>
    </source>
</reference>
<feature type="transmembrane region" description="Helical" evidence="1">
    <location>
        <begin position="58"/>
        <end position="82"/>
    </location>
</feature>